<evidence type="ECO:0000313" key="4">
    <source>
        <dbReference type="Proteomes" id="UP000006906"/>
    </source>
</evidence>
<dbReference type="EMBL" id="CM008963">
    <property type="protein sequence ID" value="PNW86331.1"/>
    <property type="molecule type" value="Genomic_DNA"/>
</dbReference>
<dbReference type="PANTHER" id="PTHR23419:SF8">
    <property type="entry name" value="FI09726P"/>
    <property type="match status" value="1"/>
</dbReference>
<comment type="similarity">
    <text evidence="1">Belongs to the CutA family.</text>
</comment>
<dbReference type="Gramene" id="PNW86331">
    <property type="protein sequence ID" value="PNW86331"/>
    <property type="gene ID" value="CHLRE_02g082350v5"/>
</dbReference>
<accession>A8I832</accession>
<dbReference type="eggNOG" id="KOG3338">
    <property type="taxonomic scope" value="Eukaryota"/>
</dbReference>
<dbReference type="Proteomes" id="UP000006906">
    <property type="component" value="Chromosome 2"/>
</dbReference>
<dbReference type="PANTHER" id="PTHR23419">
    <property type="entry name" value="DIVALENT CATION TOLERANCE CUTA-RELATED"/>
    <property type="match status" value="1"/>
</dbReference>
<sequence length="246" mass="24977">MSSRIALSRALGRSSSVPTGPARPIRHPRLTHDFACMACAQPVVASSGAAARFVSGPSRRVSRSQLLGAAGHMLGLGAAVQLPAATLAPRSSAAFAGASGSGSALLRTAVAAMSTAAAGAGATGASPTGAIVVYVTVPNAEVGEALAGKLVEAKLAACVNILPGVTSIYFWDGKVNNDAELLLIIKSREDLLPELTAFVKANHPYDEPEVIGLPILGGSPSYLQWLMDSTNKGAPAQQAQQAQQAQ</sequence>
<gene>
    <name evidence="3" type="ORF">CHLRE_02g082350v5</name>
</gene>
<evidence type="ECO:0000256" key="2">
    <source>
        <dbReference type="SAM" id="MobiDB-lite"/>
    </source>
</evidence>
<dbReference type="Gene3D" id="3.30.70.120">
    <property type="match status" value="1"/>
</dbReference>
<protein>
    <submittedName>
        <fullName evidence="3">Uncharacterized protein</fullName>
    </submittedName>
</protein>
<dbReference type="GeneID" id="5727326"/>
<dbReference type="InterPro" id="IPR011322">
    <property type="entry name" value="N-reg_PII-like_a/b"/>
</dbReference>
<dbReference type="AlphaFoldDB" id="A8I832"/>
<organism evidence="3 4">
    <name type="scientific">Chlamydomonas reinhardtii</name>
    <name type="common">Chlamydomonas smithii</name>
    <dbReference type="NCBI Taxonomy" id="3055"/>
    <lineage>
        <taxon>Eukaryota</taxon>
        <taxon>Viridiplantae</taxon>
        <taxon>Chlorophyta</taxon>
        <taxon>core chlorophytes</taxon>
        <taxon>Chlorophyceae</taxon>
        <taxon>CS clade</taxon>
        <taxon>Chlamydomonadales</taxon>
        <taxon>Chlamydomonadaceae</taxon>
        <taxon>Chlamydomonas</taxon>
    </lineage>
</organism>
<dbReference type="InParanoid" id="A8I832"/>
<dbReference type="GO" id="GO:0010038">
    <property type="term" value="P:response to metal ion"/>
    <property type="evidence" value="ECO:0007669"/>
    <property type="project" value="InterPro"/>
</dbReference>
<feature type="region of interest" description="Disordered" evidence="2">
    <location>
        <begin position="1"/>
        <end position="26"/>
    </location>
</feature>
<dbReference type="STRING" id="3055.A8I832"/>
<dbReference type="InterPro" id="IPR015867">
    <property type="entry name" value="N-reg_PII/ATP_PRibTrfase_C"/>
</dbReference>
<dbReference type="KEGG" id="cre:CHLRE_02g082350v5"/>
<dbReference type="GO" id="GO:0005507">
    <property type="term" value="F:copper ion binding"/>
    <property type="evidence" value="ECO:0000318"/>
    <property type="project" value="GO_Central"/>
</dbReference>
<dbReference type="OrthoDB" id="2017693at2759"/>
<reference evidence="3 4" key="1">
    <citation type="journal article" date="2007" name="Science">
        <title>The Chlamydomonas genome reveals the evolution of key animal and plant functions.</title>
        <authorList>
            <person name="Merchant S.S."/>
            <person name="Prochnik S.E."/>
            <person name="Vallon O."/>
            <person name="Harris E.H."/>
            <person name="Karpowicz S.J."/>
            <person name="Witman G.B."/>
            <person name="Terry A."/>
            <person name="Salamov A."/>
            <person name="Fritz-Laylin L.K."/>
            <person name="Marechal-Drouard L."/>
            <person name="Marshall W.F."/>
            <person name="Qu L.H."/>
            <person name="Nelson D.R."/>
            <person name="Sanderfoot A.A."/>
            <person name="Spalding M.H."/>
            <person name="Kapitonov V.V."/>
            <person name="Ren Q."/>
            <person name="Ferris P."/>
            <person name="Lindquist E."/>
            <person name="Shapiro H."/>
            <person name="Lucas S.M."/>
            <person name="Grimwood J."/>
            <person name="Schmutz J."/>
            <person name="Cardol P."/>
            <person name="Cerutti H."/>
            <person name="Chanfreau G."/>
            <person name="Chen C.L."/>
            <person name="Cognat V."/>
            <person name="Croft M.T."/>
            <person name="Dent R."/>
            <person name="Dutcher S."/>
            <person name="Fernandez E."/>
            <person name="Fukuzawa H."/>
            <person name="Gonzalez-Ballester D."/>
            <person name="Gonzalez-Halphen D."/>
            <person name="Hallmann A."/>
            <person name="Hanikenne M."/>
            <person name="Hippler M."/>
            <person name="Inwood W."/>
            <person name="Jabbari K."/>
            <person name="Kalanon M."/>
            <person name="Kuras R."/>
            <person name="Lefebvre P.A."/>
            <person name="Lemaire S.D."/>
            <person name="Lobanov A.V."/>
            <person name="Lohr M."/>
            <person name="Manuell A."/>
            <person name="Meier I."/>
            <person name="Mets L."/>
            <person name="Mittag M."/>
            <person name="Mittelmeier T."/>
            <person name="Moroney J.V."/>
            <person name="Moseley J."/>
            <person name="Napoli C."/>
            <person name="Nedelcu A.M."/>
            <person name="Niyogi K."/>
            <person name="Novoselov S.V."/>
            <person name="Paulsen I.T."/>
            <person name="Pazour G."/>
            <person name="Purton S."/>
            <person name="Ral J.P."/>
            <person name="Riano-Pachon D.M."/>
            <person name="Riekhof W."/>
            <person name="Rymarquis L."/>
            <person name="Schroda M."/>
            <person name="Stern D."/>
            <person name="Umen J."/>
            <person name="Willows R."/>
            <person name="Wilson N."/>
            <person name="Zimmer S.L."/>
            <person name="Allmer J."/>
            <person name="Balk J."/>
            <person name="Bisova K."/>
            <person name="Chen C.J."/>
            <person name="Elias M."/>
            <person name="Gendler K."/>
            <person name="Hauser C."/>
            <person name="Lamb M.R."/>
            <person name="Ledford H."/>
            <person name="Long J.C."/>
            <person name="Minagawa J."/>
            <person name="Page M.D."/>
            <person name="Pan J."/>
            <person name="Pootakham W."/>
            <person name="Roje S."/>
            <person name="Rose A."/>
            <person name="Stahlberg E."/>
            <person name="Terauchi A.M."/>
            <person name="Yang P."/>
            <person name="Ball S."/>
            <person name="Bowler C."/>
            <person name="Dieckmann C.L."/>
            <person name="Gladyshev V.N."/>
            <person name="Green P."/>
            <person name="Jorgensen R."/>
            <person name="Mayfield S."/>
            <person name="Mueller-Roeber B."/>
            <person name="Rajamani S."/>
            <person name="Sayre R.T."/>
            <person name="Brokstein P."/>
            <person name="Dubchak I."/>
            <person name="Goodstein D."/>
            <person name="Hornick L."/>
            <person name="Huang Y.W."/>
            <person name="Jhaveri J."/>
            <person name="Luo Y."/>
            <person name="Martinez D."/>
            <person name="Ngau W.C."/>
            <person name="Otillar B."/>
            <person name="Poliakov A."/>
            <person name="Porter A."/>
            <person name="Szajkowski L."/>
            <person name="Werner G."/>
            <person name="Zhou K."/>
            <person name="Grigoriev I.V."/>
            <person name="Rokhsar D.S."/>
            <person name="Grossman A.R."/>
        </authorList>
    </citation>
    <scope>NUCLEOTIDE SEQUENCE [LARGE SCALE GENOMIC DNA]</scope>
    <source>
        <strain evidence="4">CC-503</strain>
    </source>
</reference>
<name>A8I832_CHLRE</name>
<dbReference type="ProMEX" id="A8I832"/>
<dbReference type="SUPFAM" id="SSF54913">
    <property type="entry name" value="GlnB-like"/>
    <property type="match status" value="1"/>
</dbReference>
<dbReference type="RefSeq" id="XP_042926892.1">
    <property type="nucleotide sequence ID" value="XM_043059258.1"/>
</dbReference>
<dbReference type="InterPro" id="IPR004323">
    <property type="entry name" value="Ion_tolerance_CutA"/>
</dbReference>
<evidence type="ECO:0000256" key="1">
    <source>
        <dbReference type="ARBA" id="ARBA00010169"/>
    </source>
</evidence>
<dbReference type="ExpressionAtlas" id="A8I832">
    <property type="expression patterns" value="baseline and differential"/>
</dbReference>
<keyword evidence="4" id="KW-1185">Reference proteome</keyword>
<evidence type="ECO:0000313" key="3">
    <source>
        <dbReference type="EMBL" id="PNW86331.1"/>
    </source>
</evidence>
<dbReference type="PaxDb" id="3055-EDP06875"/>
<proteinExistence type="inferred from homology"/>
<dbReference type="HOGENOM" id="CLU_098807_0_0_1"/>
<dbReference type="Pfam" id="PF03091">
    <property type="entry name" value="CutA1"/>
    <property type="match status" value="1"/>
</dbReference>